<evidence type="ECO:0000259" key="1">
    <source>
        <dbReference type="Pfam" id="PF08241"/>
    </source>
</evidence>
<reference evidence="2" key="1">
    <citation type="submission" date="2022-12" db="EMBL/GenBank/DDBJ databases">
        <title>Paraconexibacter alkalitolerans sp. nov. and Baekduia alba sp. nov., isolated from soil and emended description of the genera Paraconexibacter (Chun et al., 2020) and Baekduia (An et al., 2020).</title>
        <authorList>
            <person name="Vieira S."/>
            <person name="Huber K.J."/>
            <person name="Geppert A."/>
            <person name="Wolf J."/>
            <person name="Neumann-Schaal M."/>
            <person name="Muesken M."/>
            <person name="Overmann J."/>
        </authorList>
    </citation>
    <scope>NUCLEOTIDE SEQUENCE</scope>
    <source>
        <strain evidence="2">AEG42_29</strain>
    </source>
</reference>
<dbReference type="InterPro" id="IPR013216">
    <property type="entry name" value="Methyltransf_11"/>
</dbReference>
<dbReference type="AlphaFoldDB" id="A0AAU7B2L8"/>
<accession>A0AAU7B2L8</accession>
<feature type="domain" description="Methyltransferase type 11" evidence="1">
    <location>
        <begin position="62"/>
        <end position="109"/>
    </location>
</feature>
<dbReference type="Gene3D" id="3.40.50.150">
    <property type="entry name" value="Vaccinia Virus protein VP39"/>
    <property type="match status" value="1"/>
</dbReference>
<gene>
    <name evidence="2" type="ORF">DSM112329_05001</name>
</gene>
<name>A0AAU7B2L8_9ACTN</name>
<dbReference type="InterPro" id="IPR029063">
    <property type="entry name" value="SAM-dependent_MTases_sf"/>
</dbReference>
<dbReference type="SUPFAM" id="SSF53335">
    <property type="entry name" value="S-adenosyl-L-methionine-dependent methyltransferases"/>
    <property type="match status" value="1"/>
</dbReference>
<dbReference type="Pfam" id="PF08241">
    <property type="entry name" value="Methyltransf_11"/>
    <property type="match status" value="1"/>
</dbReference>
<organism evidence="2">
    <name type="scientific">Paraconexibacter sp. AEG42_29</name>
    <dbReference type="NCBI Taxonomy" id="2997339"/>
    <lineage>
        <taxon>Bacteria</taxon>
        <taxon>Bacillati</taxon>
        <taxon>Actinomycetota</taxon>
        <taxon>Thermoleophilia</taxon>
        <taxon>Solirubrobacterales</taxon>
        <taxon>Paraconexibacteraceae</taxon>
        <taxon>Paraconexibacter</taxon>
    </lineage>
</organism>
<sequence length="258" mass="29362">MLPDALERLETVIAEDALVLDVGGWASPLNRADYVLDAQPYDTRGPDGSHGDGRERFTARTWVVRDACDRTPWPFRDKQFDMAVCVMTLADLRDPIWVCQELTRVAKAGYVEVPTVVAELLQHEDDDAGGQHLGLAHRRWFVQMEGGELVFVHKSHSIHHDWGLRVSARWQERMTVADERQGLFWEEQLPARERLLLTPDDHAALHGDLARHLHQRFEPTAAEIVVRQARDVARQSFYLVGQPVRAAASRVVDRIVGR</sequence>
<dbReference type="KEGG" id="parq:DSM112329_05001"/>
<protein>
    <recommendedName>
        <fullName evidence="1">Methyltransferase type 11 domain-containing protein</fullName>
    </recommendedName>
</protein>
<dbReference type="GO" id="GO:0008757">
    <property type="term" value="F:S-adenosylmethionine-dependent methyltransferase activity"/>
    <property type="evidence" value="ECO:0007669"/>
    <property type="project" value="InterPro"/>
</dbReference>
<dbReference type="EMBL" id="CP114014">
    <property type="protein sequence ID" value="XAY08105.1"/>
    <property type="molecule type" value="Genomic_DNA"/>
</dbReference>
<evidence type="ECO:0000313" key="2">
    <source>
        <dbReference type="EMBL" id="XAY08105.1"/>
    </source>
</evidence>
<proteinExistence type="predicted"/>
<dbReference type="RefSeq" id="WP_354699290.1">
    <property type="nucleotide sequence ID" value="NZ_CP114014.1"/>
</dbReference>